<keyword evidence="4 5" id="KW-0472">Membrane</keyword>
<evidence type="ECO:0000256" key="3">
    <source>
        <dbReference type="ARBA" id="ARBA00022989"/>
    </source>
</evidence>
<dbReference type="GO" id="GO:0016020">
    <property type="term" value="C:membrane"/>
    <property type="evidence" value="ECO:0007669"/>
    <property type="project" value="UniProtKB-SubCell"/>
</dbReference>
<evidence type="ECO:0000256" key="4">
    <source>
        <dbReference type="ARBA" id="ARBA00023136"/>
    </source>
</evidence>
<dbReference type="GO" id="GO:0005783">
    <property type="term" value="C:endoplasmic reticulum"/>
    <property type="evidence" value="ECO:0007669"/>
    <property type="project" value="TreeGrafter"/>
</dbReference>
<protein>
    <recommendedName>
        <fullName evidence="8">Membrane-associated, eicosanoid/glutathione metabolism protein</fullName>
    </recommendedName>
</protein>
<feature type="transmembrane region" description="Helical" evidence="5">
    <location>
        <begin position="80"/>
        <end position="99"/>
    </location>
</feature>
<dbReference type="STRING" id="765915.A0A1Y2HGN0"/>
<dbReference type="GO" id="GO:0004602">
    <property type="term" value="F:glutathione peroxidase activity"/>
    <property type="evidence" value="ECO:0007669"/>
    <property type="project" value="TreeGrafter"/>
</dbReference>
<reference evidence="6 7" key="1">
    <citation type="submission" date="2016-07" db="EMBL/GenBank/DDBJ databases">
        <title>Pervasive Adenine N6-methylation of Active Genes in Fungi.</title>
        <authorList>
            <consortium name="DOE Joint Genome Institute"/>
            <person name="Mondo S.J."/>
            <person name="Dannebaum R.O."/>
            <person name="Kuo R.C."/>
            <person name="Labutti K."/>
            <person name="Haridas S."/>
            <person name="Kuo A."/>
            <person name="Salamov A."/>
            <person name="Ahrendt S.R."/>
            <person name="Lipzen A."/>
            <person name="Sullivan W."/>
            <person name="Andreopoulos W.B."/>
            <person name="Clum A."/>
            <person name="Lindquist E."/>
            <person name="Daum C."/>
            <person name="Ramamoorthy G.K."/>
            <person name="Gryganskyi A."/>
            <person name="Culley D."/>
            <person name="Magnuson J.K."/>
            <person name="James T.Y."/>
            <person name="O'Malley M.A."/>
            <person name="Stajich J.E."/>
            <person name="Spatafora J.W."/>
            <person name="Visel A."/>
            <person name="Grigoriev I.V."/>
        </authorList>
    </citation>
    <scope>NUCLEOTIDE SEQUENCE [LARGE SCALE GENOMIC DNA]</scope>
    <source>
        <strain evidence="6 7">PL171</strain>
    </source>
</reference>
<gene>
    <name evidence="6" type="ORF">BCR44DRAFT_41669</name>
</gene>
<keyword evidence="7" id="KW-1185">Reference proteome</keyword>
<comment type="caution">
    <text evidence="6">The sequence shown here is derived from an EMBL/GenBank/DDBJ whole genome shotgun (WGS) entry which is preliminary data.</text>
</comment>
<keyword evidence="3 5" id="KW-1133">Transmembrane helix</keyword>
<dbReference type="AlphaFoldDB" id="A0A1Y2HGN0"/>
<dbReference type="PANTHER" id="PTHR10250:SF26">
    <property type="entry name" value="GLUTATHIONE S-TRANSFERASE 3, MITOCHONDRIAL"/>
    <property type="match status" value="1"/>
</dbReference>
<organism evidence="6 7">
    <name type="scientific">Catenaria anguillulae PL171</name>
    <dbReference type="NCBI Taxonomy" id="765915"/>
    <lineage>
        <taxon>Eukaryota</taxon>
        <taxon>Fungi</taxon>
        <taxon>Fungi incertae sedis</taxon>
        <taxon>Blastocladiomycota</taxon>
        <taxon>Blastocladiomycetes</taxon>
        <taxon>Blastocladiales</taxon>
        <taxon>Catenariaceae</taxon>
        <taxon>Catenaria</taxon>
    </lineage>
</organism>
<dbReference type="Proteomes" id="UP000193411">
    <property type="component" value="Unassembled WGS sequence"/>
</dbReference>
<sequence>MGNGIYAQKLDEKKWIEFNNAQRVHYNYLEQLPIALPLALFSGLFQAKFTAAGCVSYILGRELYMRGYMTKGPDGRYRGAPFLYPAMIAWLGITVHGAAKMLGWF</sequence>
<name>A0A1Y2HGN0_9FUNG</name>
<evidence type="ECO:0000313" key="7">
    <source>
        <dbReference type="Proteomes" id="UP000193411"/>
    </source>
</evidence>
<dbReference type="GO" id="GO:0005635">
    <property type="term" value="C:nuclear envelope"/>
    <property type="evidence" value="ECO:0007669"/>
    <property type="project" value="TreeGrafter"/>
</dbReference>
<dbReference type="InterPro" id="IPR050997">
    <property type="entry name" value="MAPEG"/>
</dbReference>
<evidence type="ECO:0000256" key="2">
    <source>
        <dbReference type="ARBA" id="ARBA00022692"/>
    </source>
</evidence>
<evidence type="ECO:0000313" key="6">
    <source>
        <dbReference type="EMBL" id="ORZ33031.1"/>
    </source>
</evidence>
<accession>A0A1Y2HGN0</accession>
<dbReference type="Pfam" id="PF01124">
    <property type="entry name" value="MAPEG"/>
    <property type="match status" value="1"/>
</dbReference>
<dbReference type="OrthoDB" id="410651at2759"/>
<dbReference type="Gene3D" id="1.20.120.550">
    <property type="entry name" value="Membrane associated eicosanoid/glutathione metabolism-like domain"/>
    <property type="match status" value="1"/>
</dbReference>
<dbReference type="EMBL" id="MCFL01000039">
    <property type="protein sequence ID" value="ORZ33031.1"/>
    <property type="molecule type" value="Genomic_DNA"/>
</dbReference>
<feature type="transmembrane region" description="Helical" evidence="5">
    <location>
        <begin position="34"/>
        <end position="59"/>
    </location>
</feature>
<comment type="subcellular location">
    <subcellularLocation>
        <location evidence="1">Membrane</location>
        <topology evidence="1">Multi-pass membrane protein</topology>
    </subcellularLocation>
</comment>
<evidence type="ECO:0008006" key="8">
    <source>
        <dbReference type="Google" id="ProtNLM"/>
    </source>
</evidence>
<dbReference type="InterPro" id="IPR001129">
    <property type="entry name" value="Membr-assoc_MAPEG"/>
</dbReference>
<keyword evidence="2 5" id="KW-0812">Transmembrane</keyword>
<evidence type="ECO:0000256" key="1">
    <source>
        <dbReference type="ARBA" id="ARBA00004141"/>
    </source>
</evidence>
<dbReference type="InterPro" id="IPR023352">
    <property type="entry name" value="MAPEG-like_dom_sf"/>
</dbReference>
<dbReference type="PANTHER" id="PTHR10250">
    <property type="entry name" value="MICROSOMAL GLUTATHIONE S-TRANSFERASE"/>
    <property type="match status" value="1"/>
</dbReference>
<evidence type="ECO:0000256" key="5">
    <source>
        <dbReference type="SAM" id="Phobius"/>
    </source>
</evidence>
<proteinExistence type="predicted"/>
<dbReference type="SUPFAM" id="SSF161084">
    <property type="entry name" value="MAPEG domain-like"/>
    <property type="match status" value="1"/>
</dbReference>
<dbReference type="GO" id="GO:0004364">
    <property type="term" value="F:glutathione transferase activity"/>
    <property type="evidence" value="ECO:0007669"/>
    <property type="project" value="TreeGrafter"/>
</dbReference>